<evidence type="ECO:0000313" key="2">
    <source>
        <dbReference type="EMBL" id="GAJ11569.1"/>
    </source>
</evidence>
<feature type="transmembrane region" description="Helical" evidence="1">
    <location>
        <begin position="13"/>
        <end position="31"/>
    </location>
</feature>
<name>X1U242_9ZZZZ</name>
<gene>
    <name evidence="2" type="ORF">S12H4_51134</name>
</gene>
<accession>X1U242</accession>
<comment type="caution">
    <text evidence="2">The sequence shown here is derived from an EMBL/GenBank/DDBJ whole genome shotgun (WGS) entry which is preliminary data.</text>
</comment>
<keyword evidence="1" id="KW-1133">Transmembrane helix</keyword>
<keyword evidence="1" id="KW-0472">Membrane</keyword>
<protein>
    <submittedName>
        <fullName evidence="2">Uncharacterized protein</fullName>
    </submittedName>
</protein>
<evidence type="ECO:0000256" key="1">
    <source>
        <dbReference type="SAM" id="Phobius"/>
    </source>
</evidence>
<dbReference type="EMBL" id="BARW01032281">
    <property type="protein sequence ID" value="GAJ11569.1"/>
    <property type="molecule type" value="Genomic_DNA"/>
</dbReference>
<dbReference type="AlphaFoldDB" id="X1U242"/>
<sequence>MITFISSLFSWKVFFSALGAIAAAIAIFTFSNQ</sequence>
<feature type="non-terminal residue" evidence="2">
    <location>
        <position position="33"/>
    </location>
</feature>
<organism evidence="2">
    <name type="scientific">marine sediment metagenome</name>
    <dbReference type="NCBI Taxonomy" id="412755"/>
    <lineage>
        <taxon>unclassified sequences</taxon>
        <taxon>metagenomes</taxon>
        <taxon>ecological metagenomes</taxon>
    </lineage>
</organism>
<keyword evidence="1" id="KW-0812">Transmembrane</keyword>
<proteinExistence type="predicted"/>
<reference evidence="2" key="1">
    <citation type="journal article" date="2014" name="Front. Microbiol.">
        <title>High frequency of phylogenetically diverse reductive dehalogenase-homologous genes in deep subseafloor sedimentary metagenomes.</title>
        <authorList>
            <person name="Kawai M."/>
            <person name="Futagami T."/>
            <person name="Toyoda A."/>
            <person name="Takaki Y."/>
            <person name="Nishi S."/>
            <person name="Hori S."/>
            <person name="Arai W."/>
            <person name="Tsubouchi T."/>
            <person name="Morono Y."/>
            <person name="Uchiyama I."/>
            <person name="Ito T."/>
            <person name="Fujiyama A."/>
            <person name="Inagaki F."/>
            <person name="Takami H."/>
        </authorList>
    </citation>
    <scope>NUCLEOTIDE SEQUENCE</scope>
    <source>
        <strain evidence="2">Expedition CK06-06</strain>
    </source>
</reference>